<dbReference type="Proteomes" id="UP000828390">
    <property type="component" value="Unassembled WGS sequence"/>
</dbReference>
<keyword evidence="2" id="KW-1185">Reference proteome</keyword>
<protein>
    <submittedName>
        <fullName evidence="1">Uncharacterized protein</fullName>
    </submittedName>
</protein>
<sequence>MDAGYVIRRRRERRFSRRILVNDIPDDVFVSRYRLRKAGVRRVIELVRQDLQAQTIRGRAISVETKVRKYTQAQRIFLSQY</sequence>
<dbReference type="EMBL" id="JAIWYP010000003">
    <property type="protein sequence ID" value="KAH3852574.1"/>
    <property type="molecule type" value="Genomic_DNA"/>
</dbReference>
<evidence type="ECO:0000313" key="2">
    <source>
        <dbReference type="Proteomes" id="UP000828390"/>
    </source>
</evidence>
<accession>A0A9D4L791</accession>
<proteinExistence type="predicted"/>
<organism evidence="1 2">
    <name type="scientific">Dreissena polymorpha</name>
    <name type="common">Zebra mussel</name>
    <name type="synonym">Mytilus polymorpha</name>
    <dbReference type="NCBI Taxonomy" id="45954"/>
    <lineage>
        <taxon>Eukaryota</taxon>
        <taxon>Metazoa</taxon>
        <taxon>Spiralia</taxon>
        <taxon>Lophotrochozoa</taxon>
        <taxon>Mollusca</taxon>
        <taxon>Bivalvia</taxon>
        <taxon>Autobranchia</taxon>
        <taxon>Heteroconchia</taxon>
        <taxon>Euheterodonta</taxon>
        <taxon>Imparidentia</taxon>
        <taxon>Neoheterodontei</taxon>
        <taxon>Myida</taxon>
        <taxon>Dreissenoidea</taxon>
        <taxon>Dreissenidae</taxon>
        <taxon>Dreissena</taxon>
    </lineage>
</organism>
<name>A0A9D4L791_DREPO</name>
<gene>
    <name evidence="1" type="ORF">DPMN_095085</name>
</gene>
<reference evidence="1" key="1">
    <citation type="journal article" date="2019" name="bioRxiv">
        <title>The Genome of the Zebra Mussel, Dreissena polymorpha: A Resource for Invasive Species Research.</title>
        <authorList>
            <person name="McCartney M.A."/>
            <person name="Auch B."/>
            <person name="Kono T."/>
            <person name="Mallez S."/>
            <person name="Zhang Y."/>
            <person name="Obille A."/>
            <person name="Becker A."/>
            <person name="Abrahante J.E."/>
            <person name="Garbe J."/>
            <person name="Badalamenti J.P."/>
            <person name="Herman A."/>
            <person name="Mangelson H."/>
            <person name="Liachko I."/>
            <person name="Sullivan S."/>
            <person name="Sone E.D."/>
            <person name="Koren S."/>
            <person name="Silverstein K.A.T."/>
            <person name="Beckman K.B."/>
            <person name="Gohl D.M."/>
        </authorList>
    </citation>
    <scope>NUCLEOTIDE SEQUENCE</scope>
    <source>
        <strain evidence="1">Duluth1</strain>
        <tissue evidence="1">Whole animal</tissue>
    </source>
</reference>
<dbReference type="AlphaFoldDB" id="A0A9D4L791"/>
<reference evidence="1" key="2">
    <citation type="submission" date="2020-11" db="EMBL/GenBank/DDBJ databases">
        <authorList>
            <person name="McCartney M.A."/>
            <person name="Auch B."/>
            <person name="Kono T."/>
            <person name="Mallez S."/>
            <person name="Becker A."/>
            <person name="Gohl D.M."/>
            <person name="Silverstein K.A.T."/>
            <person name="Koren S."/>
            <person name="Bechman K.B."/>
            <person name="Herman A."/>
            <person name="Abrahante J.E."/>
            <person name="Garbe J."/>
        </authorList>
    </citation>
    <scope>NUCLEOTIDE SEQUENCE</scope>
    <source>
        <strain evidence="1">Duluth1</strain>
        <tissue evidence="1">Whole animal</tissue>
    </source>
</reference>
<evidence type="ECO:0000313" key="1">
    <source>
        <dbReference type="EMBL" id="KAH3852574.1"/>
    </source>
</evidence>
<comment type="caution">
    <text evidence="1">The sequence shown here is derived from an EMBL/GenBank/DDBJ whole genome shotgun (WGS) entry which is preliminary data.</text>
</comment>